<reference evidence="14" key="1">
    <citation type="submission" date="2025-08" db="UniProtKB">
        <authorList>
            <consortium name="RefSeq"/>
        </authorList>
    </citation>
    <scope>IDENTIFICATION</scope>
</reference>
<dbReference type="CDD" id="cd15226">
    <property type="entry name" value="7tmA_OR4-like"/>
    <property type="match status" value="1"/>
</dbReference>
<evidence type="ECO:0000256" key="8">
    <source>
        <dbReference type="ARBA" id="ARBA00023170"/>
    </source>
</evidence>
<keyword evidence="11" id="KW-0716">Sensory transduction</keyword>
<feature type="domain" description="G-protein coupled receptors family 1 profile" evidence="12">
    <location>
        <begin position="41"/>
        <end position="289"/>
    </location>
</feature>
<dbReference type="PROSITE" id="PS50262">
    <property type="entry name" value="G_PROTEIN_RECEP_F1_2"/>
    <property type="match status" value="1"/>
</dbReference>
<name>A0A1U7SAK1_ALLSI</name>
<dbReference type="InterPro" id="IPR000725">
    <property type="entry name" value="Olfact_rcpt"/>
</dbReference>
<dbReference type="GO" id="GO:0004984">
    <property type="term" value="F:olfactory receptor activity"/>
    <property type="evidence" value="ECO:0007669"/>
    <property type="project" value="InterPro"/>
</dbReference>
<feature type="transmembrane region" description="Helical" evidence="11">
    <location>
        <begin position="238"/>
        <end position="260"/>
    </location>
</feature>
<feature type="transmembrane region" description="Helical" evidence="11">
    <location>
        <begin position="27"/>
        <end position="50"/>
    </location>
</feature>
<dbReference type="AlphaFoldDB" id="A0A1U7SAK1"/>
<dbReference type="PROSITE" id="PS00237">
    <property type="entry name" value="G_PROTEIN_RECEP_F1_1"/>
    <property type="match status" value="1"/>
</dbReference>
<evidence type="ECO:0000256" key="6">
    <source>
        <dbReference type="ARBA" id="ARBA00023040"/>
    </source>
</evidence>
<dbReference type="InParanoid" id="A0A1U7SAK1"/>
<proteinExistence type="inferred from homology"/>
<keyword evidence="13" id="KW-1185">Reference proteome</keyword>
<dbReference type="PRINTS" id="PR00237">
    <property type="entry name" value="GPCRRHODOPSN"/>
</dbReference>
<dbReference type="InterPro" id="IPR050427">
    <property type="entry name" value="Olfactory_Receptors"/>
</dbReference>
<keyword evidence="6 10" id="KW-0297">G-protein coupled receptor</keyword>
<keyword evidence="7 11" id="KW-0472">Membrane</keyword>
<evidence type="ECO:0000313" key="14">
    <source>
        <dbReference type="RefSeq" id="XP_006037771.1"/>
    </source>
</evidence>
<organism evidence="13 14">
    <name type="scientific">Alligator sinensis</name>
    <name type="common">Chinese alligator</name>
    <dbReference type="NCBI Taxonomy" id="38654"/>
    <lineage>
        <taxon>Eukaryota</taxon>
        <taxon>Metazoa</taxon>
        <taxon>Chordata</taxon>
        <taxon>Craniata</taxon>
        <taxon>Vertebrata</taxon>
        <taxon>Euteleostomi</taxon>
        <taxon>Archelosauria</taxon>
        <taxon>Archosauria</taxon>
        <taxon>Crocodylia</taxon>
        <taxon>Alligatoridae</taxon>
        <taxon>Alligatorinae</taxon>
        <taxon>Alligator</taxon>
    </lineage>
</organism>
<dbReference type="FunFam" id="1.20.1070.10:FF:001325">
    <property type="entry name" value="Olfactory receptor C3"/>
    <property type="match status" value="1"/>
</dbReference>
<keyword evidence="11" id="KW-0552">Olfaction</keyword>
<feature type="transmembrane region" description="Helical" evidence="11">
    <location>
        <begin position="99"/>
        <end position="121"/>
    </location>
</feature>
<comment type="similarity">
    <text evidence="2 10">Belongs to the G-protein coupled receptor 1 family.</text>
</comment>
<evidence type="ECO:0000256" key="10">
    <source>
        <dbReference type="RuleBase" id="RU000688"/>
    </source>
</evidence>
<sequence>MERSNSSVVSEFILLGLSPPHDLQLPFFVAFTLLYMATVLGNLLILLTIISSPHLLHCPMFFLLYHLSFLDLCLASFATPRALLGFLSHDKAISFQGCMAQIFFLHIFTGSEMLLLTAMAYDRYVAICQPLHYASLMSLRHCLGLVVVSWSGGFLHATIQLSFMINLPFCGPNHVDSFFCDIPLVMKLACTNTDALEVMMVANSGLISLVSFLALLVSYSFILSAVRSRSSAEGTSKAFSTCSSHLTVATLFFGPCLFIYLRPFIRFPTDKVLSVFYTAVTPLLNPIIYTLRNKEVKAAMRRLWTKRRV</sequence>
<evidence type="ECO:0000313" key="13">
    <source>
        <dbReference type="Proteomes" id="UP000189705"/>
    </source>
</evidence>
<comment type="subcellular location">
    <subcellularLocation>
        <location evidence="1 11">Cell membrane</location>
        <topology evidence="1 11">Multi-pass membrane protein</topology>
    </subcellularLocation>
</comment>
<keyword evidence="8 10" id="KW-0675">Receptor</keyword>
<dbReference type="SUPFAM" id="SSF81321">
    <property type="entry name" value="Family A G protein-coupled receptor-like"/>
    <property type="match status" value="1"/>
</dbReference>
<dbReference type="GO" id="GO:0004930">
    <property type="term" value="F:G protein-coupled receptor activity"/>
    <property type="evidence" value="ECO:0007669"/>
    <property type="project" value="UniProtKB-KW"/>
</dbReference>
<feature type="transmembrane region" description="Helical" evidence="11">
    <location>
        <begin position="206"/>
        <end position="226"/>
    </location>
</feature>
<gene>
    <name evidence="14" type="primary">LOC102370933</name>
</gene>
<dbReference type="FunFam" id="1.10.1220.70:FF:000001">
    <property type="entry name" value="Olfactory receptor"/>
    <property type="match status" value="1"/>
</dbReference>
<dbReference type="Pfam" id="PF13853">
    <property type="entry name" value="7tm_4"/>
    <property type="match status" value="1"/>
</dbReference>
<dbReference type="GeneID" id="102370933"/>
<evidence type="ECO:0000256" key="4">
    <source>
        <dbReference type="ARBA" id="ARBA00022692"/>
    </source>
</evidence>
<accession>A0A1U7SAK1</accession>
<dbReference type="InterPro" id="IPR000276">
    <property type="entry name" value="GPCR_Rhodpsn"/>
</dbReference>
<keyword evidence="5 11" id="KW-1133">Transmembrane helix</keyword>
<dbReference type="InterPro" id="IPR017452">
    <property type="entry name" value="GPCR_Rhodpsn_7TM"/>
</dbReference>
<evidence type="ECO:0000256" key="9">
    <source>
        <dbReference type="ARBA" id="ARBA00023224"/>
    </source>
</evidence>
<dbReference type="RefSeq" id="XP_006037771.1">
    <property type="nucleotide sequence ID" value="XM_006037709.1"/>
</dbReference>
<evidence type="ECO:0000256" key="5">
    <source>
        <dbReference type="ARBA" id="ARBA00022989"/>
    </source>
</evidence>
<evidence type="ECO:0000259" key="12">
    <source>
        <dbReference type="PROSITE" id="PS50262"/>
    </source>
</evidence>
<feature type="transmembrane region" description="Helical" evidence="11">
    <location>
        <begin position="62"/>
        <end position="79"/>
    </location>
</feature>
<keyword evidence="4 10" id="KW-0812">Transmembrane</keyword>
<dbReference type="eggNOG" id="ENOG502SK03">
    <property type="taxonomic scope" value="Eukaryota"/>
</dbReference>
<evidence type="ECO:0000256" key="11">
    <source>
        <dbReference type="RuleBase" id="RU363047"/>
    </source>
</evidence>
<dbReference type="GO" id="GO:0005886">
    <property type="term" value="C:plasma membrane"/>
    <property type="evidence" value="ECO:0007669"/>
    <property type="project" value="UniProtKB-SubCell"/>
</dbReference>
<protein>
    <recommendedName>
        <fullName evidence="11">Olfactory receptor</fullName>
    </recommendedName>
</protein>
<dbReference type="OrthoDB" id="6147321at2759"/>
<evidence type="ECO:0000256" key="7">
    <source>
        <dbReference type="ARBA" id="ARBA00023136"/>
    </source>
</evidence>
<dbReference type="PANTHER" id="PTHR48002">
    <property type="entry name" value="OLFACTORY RECEPTOR"/>
    <property type="match status" value="1"/>
</dbReference>
<dbReference type="Gene3D" id="1.20.1070.10">
    <property type="entry name" value="Rhodopsin 7-helix transmembrane proteins"/>
    <property type="match status" value="1"/>
</dbReference>
<evidence type="ECO:0000256" key="1">
    <source>
        <dbReference type="ARBA" id="ARBA00004651"/>
    </source>
</evidence>
<feature type="transmembrane region" description="Helical" evidence="11">
    <location>
        <begin position="272"/>
        <end position="291"/>
    </location>
</feature>
<evidence type="ECO:0000256" key="3">
    <source>
        <dbReference type="ARBA" id="ARBA00022475"/>
    </source>
</evidence>
<dbReference type="Proteomes" id="UP000189705">
    <property type="component" value="Unplaced"/>
</dbReference>
<dbReference type="PRINTS" id="PR00245">
    <property type="entry name" value="OLFACTORYR"/>
</dbReference>
<feature type="transmembrane region" description="Helical" evidence="11">
    <location>
        <begin position="142"/>
        <end position="165"/>
    </location>
</feature>
<evidence type="ECO:0000256" key="2">
    <source>
        <dbReference type="ARBA" id="ARBA00010663"/>
    </source>
</evidence>
<keyword evidence="9 10" id="KW-0807">Transducer</keyword>
<dbReference type="KEGG" id="asn:102370933"/>
<keyword evidence="3 11" id="KW-1003">Cell membrane</keyword>